<keyword evidence="3" id="KW-1185">Reference proteome</keyword>
<proteinExistence type="predicted"/>
<protein>
    <submittedName>
        <fullName evidence="2">Uncharacterized protein</fullName>
    </submittedName>
</protein>
<organism evidence="2 3">
    <name type="scientific">Erysipelothrix piscisicarius</name>
    <dbReference type="NCBI Taxonomy" id="2485784"/>
    <lineage>
        <taxon>Bacteria</taxon>
        <taxon>Bacillati</taxon>
        <taxon>Bacillota</taxon>
        <taxon>Erysipelotrichia</taxon>
        <taxon>Erysipelotrichales</taxon>
        <taxon>Erysipelotrichaceae</taxon>
        <taxon>Erysipelothrix</taxon>
    </lineage>
</organism>
<accession>A0A3S8RKM3</accession>
<sequence>MRKIGVILGCMVLIVMQFTPLFATYESVNLDEIDAPGTYLVRLQFHDHEGRSYWKRVQMTITADDLKTMDLKTLQSEPITSKTERIEAFDLKIPAGSLERLTDLRLIELAKAHAWILETQLEVPITSVIKEYGDGSDTVLFKTALGTQKLVQVFPKSLSNPTWTPSHPSHTSGRNDEGFQSIMFTHIKTTLLILLLLPIIVISFMYLYTKKQLKEVDVILYKKDQNTF</sequence>
<dbReference type="KEGG" id="eri:EEI45_00100"/>
<keyword evidence="1" id="KW-1133">Transmembrane helix</keyword>
<reference evidence="2 3" key="1">
    <citation type="journal article" date="2020" name="Int. J. Syst. Evol. Microbiol.">
        <title>Description of Erysipelothrix piscisicarius sp. nov., an emergent fish pathogen, and assessment of virulence using a tiger barb (Puntigrus tetrazona) infection model.</title>
        <authorList>
            <person name="Pomaranski E.K."/>
            <person name="Griffin M.J."/>
            <person name="Camus A.C."/>
            <person name="Armwood A.R."/>
            <person name="Shelley J."/>
            <person name="Waldbieser G.C."/>
            <person name="LaFrentz B.R."/>
            <person name="Garcia J.C."/>
            <person name="Yanong R."/>
            <person name="Soto E."/>
        </authorList>
    </citation>
    <scope>NUCLEOTIDE SEQUENCE [LARGE SCALE GENOMIC DNA]</scope>
    <source>
        <strain evidence="2 3">15TAL0474</strain>
    </source>
</reference>
<dbReference type="AlphaFoldDB" id="A0A3S8RKM3"/>
<name>A0A3S8RKM3_9FIRM</name>
<dbReference type="EMBL" id="CP034234">
    <property type="protein sequence ID" value="AZK43431.1"/>
    <property type="molecule type" value="Genomic_DNA"/>
</dbReference>
<keyword evidence="1" id="KW-0472">Membrane</keyword>
<evidence type="ECO:0000313" key="2">
    <source>
        <dbReference type="EMBL" id="AZK43431.1"/>
    </source>
</evidence>
<gene>
    <name evidence="2" type="ORF">EEI45_00100</name>
</gene>
<dbReference type="RefSeq" id="WP_125163657.1">
    <property type="nucleotide sequence ID" value="NZ_CP034234.1"/>
</dbReference>
<feature type="transmembrane region" description="Helical" evidence="1">
    <location>
        <begin position="190"/>
        <end position="208"/>
    </location>
</feature>
<keyword evidence="1" id="KW-0812">Transmembrane</keyword>
<dbReference type="Proteomes" id="UP000278804">
    <property type="component" value="Chromosome"/>
</dbReference>
<evidence type="ECO:0000256" key="1">
    <source>
        <dbReference type="SAM" id="Phobius"/>
    </source>
</evidence>
<evidence type="ECO:0000313" key="3">
    <source>
        <dbReference type="Proteomes" id="UP000278804"/>
    </source>
</evidence>